<organism evidence="1 2">
    <name type="scientific">Lutibacter holmesii</name>
    <dbReference type="NCBI Taxonomy" id="1137985"/>
    <lineage>
        <taxon>Bacteria</taxon>
        <taxon>Pseudomonadati</taxon>
        <taxon>Bacteroidota</taxon>
        <taxon>Flavobacteriia</taxon>
        <taxon>Flavobacteriales</taxon>
        <taxon>Flavobacteriaceae</taxon>
        <taxon>Lutibacter</taxon>
    </lineage>
</organism>
<gene>
    <name evidence="1" type="ORF">ACFQ5N_12535</name>
</gene>
<keyword evidence="2" id="KW-1185">Reference proteome</keyword>
<dbReference type="RefSeq" id="WP_386809953.1">
    <property type="nucleotide sequence ID" value="NZ_JBHTMV010000009.1"/>
</dbReference>
<evidence type="ECO:0000313" key="1">
    <source>
        <dbReference type="EMBL" id="MFD1294664.1"/>
    </source>
</evidence>
<dbReference type="Proteomes" id="UP001597241">
    <property type="component" value="Unassembled WGS sequence"/>
</dbReference>
<evidence type="ECO:0000313" key="2">
    <source>
        <dbReference type="Proteomes" id="UP001597241"/>
    </source>
</evidence>
<sequence length="123" mass="14331">MNSFQKYFTFIFLLVISAGFSQEHKTDSIHKIPVSIYTSVQISNDLNSMLNVNERLCLKSYQFLYLNERSIEAGDFTIPFYKISNSPSTYIYDSYNKINQKLVLESAFFKVSDLYKPRAKNPL</sequence>
<reference evidence="2" key="1">
    <citation type="journal article" date="2019" name="Int. J. Syst. Evol. Microbiol.">
        <title>The Global Catalogue of Microorganisms (GCM) 10K type strain sequencing project: providing services to taxonomists for standard genome sequencing and annotation.</title>
        <authorList>
            <consortium name="The Broad Institute Genomics Platform"/>
            <consortium name="The Broad Institute Genome Sequencing Center for Infectious Disease"/>
            <person name="Wu L."/>
            <person name="Ma J."/>
        </authorList>
    </citation>
    <scope>NUCLEOTIDE SEQUENCE [LARGE SCALE GENOMIC DNA]</scope>
    <source>
        <strain evidence="2">CCUG 62221</strain>
    </source>
</reference>
<protein>
    <submittedName>
        <fullName evidence="1">Uncharacterized protein</fullName>
    </submittedName>
</protein>
<dbReference type="EMBL" id="JBHTMV010000009">
    <property type="protein sequence ID" value="MFD1294664.1"/>
    <property type="molecule type" value="Genomic_DNA"/>
</dbReference>
<name>A0ABW3WQR3_9FLAO</name>
<comment type="caution">
    <text evidence="1">The sequence shown here is derived from an EMBL/GenBank/DDBJ whole genome shotgun (WGS) entry which is preliminary data.</text>
</comment>
<proteinExistence type="predicted"/>
<accession>A0ABW3WQR3</accession>